<evidence type="ECO:0000313" key="3">
    <source>
        <dbReference type="Proteomes" id="UP000326757"/>
    </source>
</evidence>
<proteinExistence type="predicted"/>
<dbReference type="PANTHER" id="PTHR19321:SF41">
    <property type="entry name" value="FASCETTO-RELATED"/>
    <property type="match status" value="1"/>
</dbReference>
<dbReference type="GO" id="GO:0005737">
    <property type="term" value="C:cytoplasm"/>
    <property type="evidence" value="ECO:0007669"/>
    <property type="project" value="TreeGrafter"/>
</dbReference>
<sequence>MDTSYLSSQVSTIIDELHGLFDEIGVPSRERESRESELFAALSETLHNQVRLVATEKDDLTEEAHRIITTIKQMEASLEDDKAHLEYESDDDLKVTYPLMQCLQGLKEKHKHISKLHKERFEQVKKLVQALESYSSHLEPSYIQIELPPTSPDASVPPTFDLSNNYVSDLDDEFTRVYEEYNRRVALVKGTAENIIQLWAELGTPQAQTDSAIVKYYRDAPEQLGLHEDDISRLRMKQSELLDEKKGREKRLRDLQPERKRFLNSNRGCGMRQINEFEDELSRLNELKRQNLHLFVEDARYKLQELWDGLYFSEEEMLEFTPAFSDVYSDALLEAHEQEIERLEALKEQRAPTLALIDEHQSLVKDRDDLQASSQDASRLMMRGQKGEKRDPTRLLREEKMRKRIAKDLPKIAAKLRKVLEDWEEEYGRPFMVHGEPYLDKVEVSEAKPAPGPRRSNSAPRPTPPNRSDSRTPTAGGTLKRHQSSASVSAASGMRSPSRLPNRIPLSNLNLPNSPERNRRTDSIRPESRQATSTIRGKMGPPPSRAPPPKMRDLFEPPPPAPSTQTYYHRNESFASSGSSVRPISPEDVFEAPPKSKERPQSYQDLRSSTRSNFSQSLTYGSAPPASSRQHSMASSSANTASGSENWETYGDVSETEPEEDPNEDYFARLRAARANRFTPDDEAPQFRGSATVNSSMMKKQKGYPLYKGPAGHVLSNDRLCTRIVFAQQNSDGRRSWLLQSNHEFSLVDNGFKQPKTDFIFCSFSSFKHRIIFWYDYHAWLGSVREKCRSKRMGKMRDRGGMAIGMGWIGRCTKGELRYYFKVFMEDNLNVKPCFTLILSFLSSFSNNGGVNYMHDQKTSFSRPYRCPADQAMTMLLDGMVVTTGLA</sequence>
<feature type="region of interest" description="Disordered" evidence="1">
    <location>
        <begin position="366"/>
        <end position="396"/>
    </location>
</feature>
<dbReference type="Gene3D" id="1.20.58.1520">
    <property type="match status" value="1"/>
</dbReference>
<dbReference type="Pfam" id="PF03999">
    <property type="entry name" value="MAP65_ASE1"/>
    <property type="match status" value="1"/>
</dbReference>
<dbReference type="OrthoDB" id="642895at2759"/>
<dbReference type="GO" id="GO:0051256">
    <property type="term" value="P:mitotic spindle midzone assembly"/>
    <property type="evidence" value="ECO:0007669"/>
    <property type="project" value="TreeGrafter"/>
</dbReference>
<name>A0A5N6K1M0_MONLA</name>
<feature type="compositionally biased region" description="Polar residues" evidence="1">
    <location>
        <begin position="601"/>
        <end position="620"/>
    </location>
</feature>
<dbReference type="Proteomes" id="UP000326757">
    <property type="component" value="Unassembled WGS sequence"/>
</dbReference>
<dbReference type="GO" id="GO:1990023">
    <property type="term" value="C:mitotic spindle midzone"/>
    <property type="evidence" value="ECO:0007669"/>
    <property type="project" value="TreeGrafter"/>
</dbReference>
<feature type="compositionally biased region" description="Pro residues" evidence="1">
    <location>
        <begin position="540"/>
        <end position="549"/>
    </location>
</feature>
<feature type="compositionally biased region" description="Polar residues" evidence="1">
    <location>
        <begin position="505"/>
        <end position="515"/>
    </location>
</feature>
<dbReference type="GO" id="GO:0008017">
    <property type="term" value="F:microtubule binding"/>
    <property type="evidence" value="ECO:0007669"/>
    <property type="project" value="InterPro"/>
</dbReference>
<accession>A0A5N6K1M0</accession>
<feature type="compositionally biased region" description="Acidic residues" evidence="1">
    <location>
        <begin position="654"/>
        <end position="663"/>
    </location>
</feature>
<evidence type="ECO:0008006" key="4">
    <source>
        <dbReference type="Google" id="ProtNLM"/>
    </source>
</evidence>
<reference evidence="2 3" key="1">
    <citation type="submission" date="2019-06" db="EMBL/GenBank/DDBJ databases">
        <title>Genome Sequence of the Brown Rot Fungal Pathogen Monilinia laxa.</title>
        <authorList>
            <person name="De Miccolis Angelini R.M."/>
            <person name="Landi L."/>
            <person name="Abate D."/>
            <person name="Pollastro S."/>
            <person name="Romanazzi G."/>
            <person name="Faretra F."/>
        </authorList>
    </citation>
    <scope>NUCLEOTIDE SEQUENCE [LARGE SCALE GENOMIC DNA]</scope>
    <source>
        <strain evidence="2 3">Mlax316</strain>
    </source>
</reference>
<protein>
    <recommendedName>
        <fullName evidence="4">Microtubule associated protein</fullName>
    </recommendedName>
</protein>
<feature type="compositionally biased region" description="Basic and acidic residues" evidence="1">
    <location>
        <begin position="385"/>
        <end position="396"/>
    </location>
</feature>
<dbReference type="PANTHER" id="PTHR19321">
    <property type="entry name" value="PROTEIN REGULATOR OF CYTOKINESIS 1 PRC1-RELATED"/>
    <property type="match status" value="1"/>
</dbReference>
<evidence type="ECO:0000256" key="1">
    <source>
        <dbReference type="SAM" id="MobiDB-lite"/>
    </source>
</evidence>
<dbReference type="InterPro" id="IPR007145">
    <property type="entry name" value="MAP65_Ase1_PRC1"/>
</dbReference>
<gene>
    <name evidence="2" type="ORF">EYC80_008835</name>
</gene>
<evidence type="ECO:0000313" key="2">
    <source>
        <dbReference type="EMBL" id="KAB8296025.1"/>
    </source>
</evidence>
<feature type="compositionally biased region" description="Low complexity" evidence="1">
    <location>
        <begin position="626"/>
        <end position="638"/>
    </location>
</feature>
<organism evidence="2 3">
    <name type="scientific">Monilinia laxa</name>
    <name type="common">Brown rot fungus</name>
    <name type="synonym">Sclerotinia laxa</name>
    <dbReference type="NCBI Taxonomy" id="61186"/>
    <lineage>
        <taxon>Eukaryota</taxon>
        <taxon>Fungi</taxon>
        <taxon>Dikarya</taxon>
        <taxon>Ascomycota</taxon>
        <taxon>Pezizomycotina</taxon>
        <taxon>Leotiomycetes</taxon>
        <taxon>Helotiales</taxon>
        <taxon>Sclerotiniaceae</taxon>
        <taxon>Monilinia</taxon>
    </lineage>
</organism>
<feature type="region of interest" description="Disordered" evidence="1">
    <location>
        <begin position="445"/>
        <end position="663"/>
    </location>
</feature>
<comment type="caution">
    <text evidence="2">The sequence shown here is derived from an EMBL/GenBank/DDBJ whole genome shotgun (WGS) entry which is preliminary data.</text>
</comment>
<feature type="compositionally biased region" description="Polar residues" evidence="1">
    <location>
        <begin position="563"/>
        <end position="582"/>
    </location>
</feature>
<dbReference type="AlphaFoldDB" id="A0A5N6K1M0"/>
<keyword evidence="3" id="KW-1185">Reference proteome</keyword>
<dbReference type="EMBL" id="VIGI01000009">
    <property type="protein sequence ID" value="KAB8296025.1"/>
    <property type="molecule type" value="Genomic_DNA"/>
</dbReference>
<feature type="compositionally biased region" description="Basic and acidic residues" evidence="1">
    <location>
        <begin position="516"/>
        <end position="528"/>
    </location>
</feature>